<dbReference type="AlphaFoldDB" id="A0A915PS95"/>
<evidence type="ECO:0000256" key="1">
    <source>
        <dbReference type="SAM" id="MobiDB-lite"/>
    </source>
</evidence>
<dbReference type="WBParaSite" id="sdigi.contig370.g7816.t1">
    <property type="protein sequence ID" value="sdigi.contig370.g7816.t1"/>
    <property type="gene ID" value="sdigi.contig370.g7816"/>
</dbReference>
<accession>A0A915PS95</accession>
<evidence type="ECO:0000313" key="2">
    <source>
        <dbReference type="Proteomes" id="UP000887581"/>
    </source>
</evidence>
<dbReference type="Proteomes" id="UP000887581">
    <property type="component" value="Unplaced"/>
</dbReference>
<protein>
    <submittedName>
        <fullName evidence="3">Uncharacterized protein</fullName>
    </submittedName>
</protein>
<sequence length="209" mass="23755">MDSLNWIKNATPLLKDRFKHITCVNVQIYKLEGNSWRELTKDFVLLHMYYDREDKEAKLVAIDGIKARTCCMFSASEKRISPKKDTRPIPLFSLEDSPWREQIPQPEVDSAVQHVEKELQELSCTSDLFLAVPTLPLVSCLSRQTSVDAESSFRCINSTTSNSNLKPAIPVQYKTYQLWGTPPWSVSARPTSHQNSTTITSPCNSLLPH</sequence>
<proteinExistence type="predicted"/>
<feature type="region of interest" description="Disordered" evidence="1">
    <location>
        <begin position="187"/>
        <end position="209"/>
    </location>
</feature>
<reference evidence="3" key="1">
    <citation type="submission" date="2022-11" db="UniProtKB">
        <authorList>
            <consortium name="WormBaseParasite"/>
        </authorList>
    </citation>
    <scope>IDENTIFICATION</scope>
</reference>
<evidence type="ECO:0000313" key="3">
    <source>
        <dbReference type="WBParaSite" id="sdigi.contig370.g7816.t1"/>
    </source>
</evidence>
<organism evidence="2 3">
    <name type="scientific">Setaria digitata</name>
    <dbReference type="NCBI Taxonomy" id="48799"/>
    <lineage>
        <taxon>Eukaryota</taxon>
        <taxon>Metazoa</taxon>
        <taxon>Ecdysozoa</taxon>
        <taxon>Nematoda</taxon>
        <taxon>Chromadorea</taxon>
        <taxon>Rhabditida</taxon>
        <taxon>Spirurina</taxon>
        <taxon>Spiruromorpha</taxon>
        <taxon>Filarioidea</taxon>
        <taxon>Setariidae</taxon>
        <taxon>Setaria</taxon>
    </lineage>
</organism>
<feature type="compositionally biased region" description="Polar residues" evidence="1">
    <location>
        <begin position="188"/>
        <end position="209"/>
    </location>
</feature>
<name>A0A915PS95_9BILA</name>
<keyword evidence="2" id="KW-1185">Reference proteome</keyword>